<feature type="region of interest" description="Disordered" evidence="6">
    <location>
        <begin position="361"/>
        <end position="407"/>
    </location>
</feature>
<feature type="domain" description="TCP" evidence="7">
    <location>
        <begin position="67"/>
        <end position="121"/>
    </location>
</feature>
<evidence type="ECO:0000256" key="6">
    <source>
        <dbReference type="SAM" id="MobiDB-lite"/>
    </source>
</evidence>
<evidence type="ECO:0000256" key="4">
    <source>
        <dbReference type="ARBA" id="ARBA00023163"/>
    </source>
</evidence>
<dbReference type="PROSITE" id="PS51369">
    <property type="entry name" value="TCP"/>
    <property type="match status" value="1"/>
</dbReference>
<keyword evidence="5" id="KW-0539">Nucleus</keyword>
<feature type="compositionally biased region" description="Gly residues" evidence="6">
    <location>
        <begin position="38"/>
        <end position="53"/>
    </location>
</feature>
<dbReference type="GO" id="GO:0003700">
    <property type="term" value="F:DNA-binding transcription factor activity"/>
    <property type="evidence" value="ECO:0007669"/>
    <property type="project" value="InterPro"/>
</dbReference>
<comment type="subcellular location">
    <subcellularLocation>
        <location evidence="1">Nucleus</location>
    </subcellularLocation>
</comment>
<evidence type="ECO:0000313" key="9">
    <source>
        <dbReference type="Proteomes" id="UP001341281"/>
    </source>
</evidence>
<dbReference type="Proteomes" id="UP001341281">
    <property type="component" value="Chromosome 05"/>
</dbReference>
<dbReference type="AlphaFoldDB" id="A0AAQ3WUB5"/>
<feature type="region of interest" description="Disordered" evidence="6">
    <location>
        <begin position="263"/>
        <end position="295"/>
    </location>
</feature>
<keyword evidence="9" id="KW-1185">Reference proteome</keyword>
<dbReference type="Pfam" id="PF03634">
    <property type="entry name" value="TCP"/>
    <property type="match status" value="1"/>
</dbReference>
<dbReference type="EMBL" id="CP144749">
    <property type="protein sequence ID" value="WVZ73675.1"/>
    <property type="molecule type" value="Genomic_DNA"/>
</dbReference>
<keyword evidence="4" id="KW-0804">Transcription</keyword>
<gene>
    <name evidence="8" type="ORF">U9M48_021957</name>
</gene>
<name>A0AAQ3WUB5_PASNO</name>
<proteinExistence type="predicted"/>
<evidence type="ECO:0000259" key="7">
    <source>
        <dbReference type="PROSITE" id="PS51369"/>
    </source>
</evidence>
<organism evidence="8 9">
    <name type="scientific">Paspalum notatum var. saurae</name>
    <dbReference type="NCBI Taxonomy" id="547442"/>
    <lineage>
        <taxon>Eukaryota</taxon>
        <taxon>Viridiplantae</taxon>
        <taxon>Streptophyta</taxon>
        <taxon>Embryophyta</taxon>
        <taxon>Tracheophyta</taxon>
        <taxon>Spermatophyta</taxon>
        <taxon>Magnoliopsida</taxon>
        <taxon>Liliopsida</taxon>
        <taxon>Poales</taxon>
        <taxon>Poaceae</taxon>
        <taxon>PACMAD clade</taxon>
        <taxon>Panicoideae</taxon>
        <taxon>Andropogonodae</taxon>
        <taxon>Paspaleae</taxon>
        <taxon>Paspalinae</taxon>
        <taxon>Paspalum</taxon>
    </lineage>
</organism>
<dbReference type="InterPro" id="IPR005333">
    <property type="entry name" value="Transcription_factor_TCP"/>
</dbReference>
<feature type="region of interest" description="Disordered" evidence="6">
    <location>
        <begin position="1"/>
        <end position="76"/>
    </location>
</feature>
<keyword evidence="2" id="KW-0805">Transcription regulation</keyword>
<evidence type="ECO:0000256" key="2">
    <source>
        <dbReference type="ARBA" id="ARBA00023015"/>
    </source>
</evidence>
<dbReference type="GO" id="GO:0043565">
    <property type="term" value="F:sequence-specific DNA binding"/>
    <property type="evidence" value="ECO:0007669"/>
    <property type="project" value="TreeGrafter"/>
</dbReference>
<evidence type="ECO:0000256" key="5">
    <source>
        <dbReference type="ARBA" id="ARBA00023242"/>
    </source>
</evidence>
<feature type="compositionally biased region" description="Basic and acidic residues" evidence="6">
    <location>
        <begin position="66"/>
        <end position="76"/>
    </location>
</feature>
<feature type="compositionally biased region" description="Gly residues" evidence="6">
    <location>
        <begin position="280"/>
        <end position="293"/>
    </location>
</feature>
<dbReference type="InterPro" id="IPR017887">
    <property type="entry name" value="TF_TCP_subgr"/>
</dbReference>
<dbReference type="GO" id="GO:0005634">
    <property type="term" value="C:nucleus"/>
    <property type="evidence" value="ECO:0007669"/>
    <property type="project" value="UniProtKB-SubCell"/>
</dbReference>
<sequence length="407" mass="40847">MDVAGDGGGGRRPNFPLQLLEKKEEPQPSSSSAAVGTSAGGAGNNGSGPGGGAEVQVRKAVPKRSSTKDRHTKVEGRGRRIRMPALCAARVFQLTRELGHKTDGETIEWLLQQAEPAVIAATGTGTIPANFTSLNISLRSSGSSFSAPAHLRAALPSPAAAARFGRADAWDRVVGLGFPSEGPASSSSAPSPLLLNFHSGSVGLDVQPSPSAAAAAADISRKRRWEQEMQQQQQQAAAQQQQAQQYQQAQMAGYTQSQMPGTVWMVPSNNAQGGAAPSSAGGGGGGGGGGGSGESIWTFPQMGNAAAAAAVYRGSGLHFMNFPAPVALLPGQQLGLGPVSGGGGGGAGGGEGHMGILAALNAYRTQPSTDPAAGQGGGGGGVSSGQQQQHGGGRGEQRHESMSTSDS</sequence>
<evidence type="ECO:0000256" key="3">
    <source>
        <dbReference type="ARBA" id="ARBA00023125"/>
    </source>
</evidence>
<evidence type="ECO:0000256" key="1">
    <source>
        <dbReference type="ARBA" id="ARBA00004123"/>
    </source>
</evidence>
<evidence type="ECO:0000313" key="8">
    <source>
        <dbReference type="EMBL" id="WVZ73675.1"/>
    </source>
</evidence>
<feature type="region of interest" description="Disordered" evidence="6">
    <location>
        <begin position="208"/>
        <end position="236"/>
    </location>
</feature>
<feature type="compositionally biased region" description="Gly residues" evidence="6">
    <location>
        <begin position="374"/>
        <end position="383"/>
    </location>
</feature>
<dbReference type="PANTHER" id="PTHR31072:SF170">
    <property type="entry name" value="TRANSCRIPTION FACTOR TCP15-RELATED"/>
    <property type="match status" value="1"/>
</dbReference>
<reference evidence="8 9" key="1">
    <citation type="submission" date="2024-02" db="EMBL/GenBank/DDBJ databases">
        <title>High-quality chromosome-scale genome assembly of Pensacola bahiagrass (Paspalum notatum Flugge var. saurae).</title>
        <authorList>
            <person name="Vega J.M."/>
            <person name="Podio M."/>
            <person name="Orjuela J."/>
            <person name="Siena L.A."/>
            <person name="Pessino S.C."/>
            <person name="Combes M.C."/>
            <person name="Mariac C."/>
            <person name="Albertini E."/>
            <person name="Pupilli F."/>
            <person name="Ortiz J.P.A."/>
            <person name="Leblanc O."/>
        </authorList>
    </citation>
    <scope>NUCLEOTIDE SEQUENCE [LARGE SCALE GENOMIC DNA]</scope>
    <source>
        <strain evidence="8">R1</strain>
        <tissue evidence="8">Leaf</tissue>
    </source>
</reference>
<feature type="compositionally biased region" description="Gly residues" evidence="6">
    <location>
        <begin position="1"/>
        <end position="11"/>
    </location>
</feature>
<dbReference type="PANTHER" id="PTHR31072">
    <property type="entry name" value="TRANSCRIPTION FACTOR TCP4-RELATED"/>
    <property type="match status" value="1"/>
</dbReference>
<keyword evidence="3" id="KW-0238">DNA-binding</keyword>
<protein>
    <recommendedName>
        <fullName evidence="7">TCP domain-containing protein</fullName>
    </recommendedName>
</protein>
<accession>A0AAQ3WUB5</accession>